<proteinExistence type="predicted"/>
<accession>A0A8H7NID9</accession>
<organism evidence="2 3">
    <name type="scientific">Bionectria ochroleuca</name>
    <name type="common">Gliocladium roseum</name>
    <dbReference type="NCBI Taxonomy" id="29856"/>
    <lineage>
        <taxon>Eukaryota</taxon>
        <taxon>Fungi</taxon>
        <taxon>Dikarya</taxon>
        <taxon>Ascomycota</taxon>
        <taxon>Pezizomycotina</taxon>
        <taxon>Sordariomycetes</taxon>
        <taxon>Hypocreomycetidae</taxon>
        <taxon>Hypocreales</taxon>
        <taxon>Bionectriaceae</taxon>
        <taxon>Clonostachys</taxon>
    </lineage>
</organism>
<sequence>MEKRSRPNTGRPFSSPQGSQPERQAKRRRHGDHEDHAREDSEEAFAPRSQNAETRTRQDPITTIDWRAQLCRFLGKENPVTDEELLEELETAFADLKETRLPGTDPRDHLQAPMLQVRRQHKTLRGTLHRR</sequence>
<dbReference type="AlphaFoldDB" id="A0A8H7NID9"/>
<feature type="region of interest" description="Disordered" evidence="1">
    <location>
        <begin position="1"/>
        <end position="61"/>
    </location>
</feature>
<feature type="compositionally biased region" description="Polar residues" evidence="1">
    <location>
        <begin position="7"/>
        <end position="22"/>
    </location>
</feature>
<name>A0A8H7NID9_BIOOC</name>
<evidence type="ECO:0000256" key="1">
    <source>
        <dbReference type="SAM" id="MobiDB-lite"/>
    </source>
</evidence>
<reference evidence="2" key="1">
    <citation type="submission" date="2020-10" db="EMBL/GenBank/DDBJ databases">
        <title>High-Quality Genome Resource of Clonostachys rosea strain S41 by Oxford Nanopore Long-Read Sequencing.</title>
        <authorList>
            <person name="Wang H."/>
        </authorList>
    </citation>
    <scope>NUCLEOTIDE SEQUENCE</scope>
    <source>
        <strain evidence="2">S41</strain>
    </source>
</reference>
<gene>
    <name evidence="2" type="ORF">IM811_007505</name>
</gene>
<comment type="caution">
    <text evidence="2">The sequence shown here is derived from an EMBL/GenBank/DDBJ whole genome shotgun (WGS) entry which is preliminary data.</text>
</comment>
<protein>
    <submittedName>
        <fullName evidence="2">Uncharacterized protein</fullName>
    </submittedName>
</protein>
<evidence type="ECO:0000313" key="3">
    <source>
        <dbReference type="Proteomes" id="UP000616885"/>
    </source>
</evidence>
<dbReference type="EMBL" id="JADCTT010000002">
    <property type="protein sequence ID" value="KAF9756561.1"/>
    <property type="molecule type" value="Genomic_DNA"/>
</dbReference>
<dbReference type="Proteomes" id="UP000616885">
    <property type="component" value="Unassembled WGS sequence"/>
</dbReference>
<evidence type="ECO:0000313" key="2">
    <source>
        <dbReference type="EMBL" id="KAF9756561.1"/>
    </source>
</evidence>